<reference evidence="2 3" key="1">
    <citation type="submission" date="2013-11" db="EMBL/GenBank/DDBJ databases">
        <title>The Genome Sequence of Phytophthora parasitica P1976.</title>
        <authorList>
            <consortium name="The Broad Institute Genomics Platform"/>
            <person name="Russ C."/>
            <person name="Tyler B."/>
            <person name="Panabieres F."/>
            <person name="Shan W."/>
            <person name="Tripathy S."/>
            <person name="Grunwald N."/>
            <person name="Machado M."/>
            <person name="Johnson C.S."/>
            <person name="Walker B."/>
            <person name="Young S."/>
            <person name="Zeng Q."/>
            <person name="Gargeya S."/>
            <person name="Fitzgerald M."/>
            <person name="Haas B."/>
            <person name="Abouelleil A."/>
            <person name="Allen A.W."/>
            <person name="Alvarado L."/>
            <person name="Arachchi H.M."/>
            <person name="Berlin A.M."/>
            <person name="Chapman S.B."/>
            <person name="Gainer-Dewar J."/>
            <person name="Goldberg J."/>
            <person name="Griggs A."/>
            <person name="Gujja S."/>
            <person name="Hansen M."/>
            <person name="Howarth C."/>
            <person name="Imamovic A."/>
            <person name="Ireland A."/>
            <person name="Larimer J."/>
            <person name="McCowan C."/>
            <person name="Murphy C."/>
            <person name="Pearson M."/>
            <person name="Poon T.W."/>
            <person name="Priest M."/>
            <person name="Roberts A."/>
            <person name="Saif S."/>
            <person name="Shea T."/>
            <person name="Sisk P."/>
            <person name="Sykes S."/>
            <person name="Wortman J."/>
            <person name="Nusbaum C."/>
            <person name="Birren B."/>
        </authorList>
    </citation>
    <scope>NUCLEOTIDE SEQUENCE [LARGE SCALE GENOMIC DNA]</scope>
    <source>
        <strain evidence="2 3">P1976</strain>
    </source>
</reference>
<proteinExistence type="predicted"/>
<feature type="domain" description="Helicase-associated" evidence="1">
    <location>
        <begin position="75"/>
        <end position="148"/>
    </location>
</feature>
<protein>
    <recommendedName>
        <fullName evidence="1">Helicase-associated domain-containing protein</fullName>
    </recommendedName>
</protein>
<gene>
    <name evidence="2" type="ORF">F444_12202</name>
</gene>
<dbReference type="PANTHER" id="PTHR37066">
    <property type="entry name" value="HELICASE-ASSOCIATED"/>
    <property type="match status" value="1"/>
</dbReference>
<dbReference type="EMBL" id="ANJA01002192">
    <property type="protein sequence ID" value="ETO71470.1"/>
    <property type="molecule type" value="Genomic_DNA"/>
</dbReference>
<dbReference type="OrthoDB" id="66498at2759"/>
<accession>A0A080ZXV9</accession>
<dbReference type="AlphaFoldDB" id="A0A080ZXV9"/>
<dbReference type="InterPro" id="IPR005114">
    <property type="entry name" value="Helicase_assoc"/>
</dbReference>
<organism evidence="2 3">
    <name type="scientific">Phytophthora nicotianae P1976</name>
    <dbReference type="NCBI Taxonomy" id="1317066"/>
    <lineage>
        <taxon>Eukaryota</taxon>
        <taxon>Sar</taxon>
        <taxon>Stramenopiles</taxon>
        <taxon>Oomycota</taxon>
        <taxon>Peronosporomycetes</taxon>
        <taxon>Peronosporales</taxon>
        <taxon>Peronosporaceae</taxon>
        <taxon>Phytophthora</taxon>
    </lineage>
</organism>
<evidence type="ECO:0000313" key="3">
    <source>
        <dbReference type="Proteomes" id="UP000028582"/>
    </source>
</evidence>
<name>A0A080ZXV9_PHYNI</name>
<dbReference type="PANTHER" id="PTHR37066:SF1">
    <property type="entry name" value="LNS2_PITP DOMAIN-CONTAINING PROTEIN"/>
    <property type="match status" value="1"/>
</dbReference>
<dbReference type="Pfam" id="PF03457">
    <property type="entry name" value="HA"/>
    <property type="match status" value="1"/>
</dbReference>
<evidence type="ECO:0000259" key="1">
    <source>
        <dbReference type="Pfam" id="PF03457"/>
    </source>
</evidence>
<sequence length="461" mass="52174">MLRLPVRHARRLAGPLQVYGEGNSYAPLISRCYTSLVSRGCGDSSDCSSSVAHLNDLKNREQTAGRRQKTSASEEKMLTALAIYREKNGNLVVPRPFTVPSGDLSWPQSFWGLRLGQAVNRIRTRSKFQTGGKALSVQMIEELERIGFVQDVAQYKWDHIYMPSLRQFQKLHGTTDVPHNFVVPEGNDAWPKATWGVLLGSIVRAMRHGTNYATQMAASKEELEKMGFCFTTLAERDWTEKILPSLKTYEQEFGHCLIRQDFKVPCCQPWPKMAWGMTLGEVVNRMRVDAAYVEQATRDKEILDTIGFAWNRDEAVWNQHILPGIRGYAEVFKNGKIPQKFVVPHEDPWPRSAWGTKLGSILRDMRSKGTYLGHFGRNADLLDSLGINLKLSARAWQKRIVPLLDIYATQFGGDEGIPDDFIIPSEAPWPEEVWGVHLGLIVARNVARVVGPTQRTITNYF</sequence>
<evidence type="ECO:0000313" key="2">
    <source>
        <dbReference type="EMBL" id="ETO71470.1"/>
    </source>
</evidence>
<dbReference type="Proteomes" id="UP000028582">
    <property type="component" value="Unassembled WGS sequence"/>
</dbReference>
<comment type="caution">
    <text evidence="2">The sequence shown here is derived from an EMBL/GenBank/DDBJ whole genome shotgun (WGS) entry which is preliminary data.</text>
</comment>